<comment type="caution">
    <text evidence="3">The sequence shown here is derived from an EMBL/GenBank/DDBJ whole genome shotgun (WGS) entry which is preliminary data.</text>
</comment>
<accession>A0A4R8QMU0</accession>
<gene>
    <name evidence="3" type="ORF">C8035_v009169</name>
</gene>
<dbReference type="Proteomes" id="UP000295083">
    <property type="component" value="Unassembled WGS sequence"/>
</dbReference>
<reference evidence="3 4" key="1">
    <citation type="submission" date="2018-11" db="EMBL/GenBank/DDBJ databases">
        <title>Genome sequence and assembly of Colletotrichum spinosum.</title>
        <authorList>
            <person name="Gan P."/>
            <person name="Shirasu K."/>
        </authorList>
    </citation>
    <scope>NUCLEOTIDE SEQUENCE [LARGE SCALE GENOMIC DNA]</scope>
    <source>
        <strain evidence="3 4">CBS 515.97</strain>
    </source>
</reference>
<dbReference type="PANTHER" id="PTHR33112">
    <property type="entry name" value="DOMAIN PROTEIN, PUTATIVE-RELATED"/>
    <property type="match status" value="1"/>
</dbReference>
<feature type="region of interest" description="Disordered" evidence="1">
    <location>
        <begin position="692"/>
        <end position="745"/>
    </location>
</feature>
<feature type="compositionally biased region" description="Low complexity" evidence="1">
    <location>
        <begin position="696"/>
        <end position="708"/>
    </location>
</feature>
<organism evidence="3 4">
    <name type="scientific">Colletotrichum spinosum</name>
    <dbReference type="NCBI Taxonomy" id="1347390"/>
    <lineage>
        <taxon>Eukaryota</taxon>
        <taxon>Fungi</taxon>
        <taxon>Dikarya</taxon>
        <taxon>Ascomycota</taxon>
        <taxon>Pezizomycotina</taxon>
        <taxon>Sordariomycetes</taxon>
        <taxon>Hypocreomycetidae</taxon>
        <taxon>Glomerellales</taxon>
        <taxon>Glomerellaceae</taxon>
        <taxon>Colletotrichum</taxon>
        <taxon>Colletotrichum orbiculare species complex</taxon>
    </lineage>
</organism>
<evidence type="ECO:0000313" key="3">
    <source>
        <dbReference type="EMBL" id="TDZ35493.1"/>
    </source>
</evidence>
<evidence type="ECO:0000313" key="4">
    <source>
        <dbReference type="Proteomes" id="UP000295083"/>
    </source>
</evidence>
<dbReference type="PANTHER" id="PTHR33112:SF12">
    <property type="entry name" value="HETEROKARYON INCOMPATIBILITY DOMAIN-CONTAINING PROTEIN"/>
    <property type="match status" value="1"/>
</dbReference>
<protein>
    <recommendedName>
        <fullName evidence="2">Heterokaryon incompatibility domain-containing protein</fullName>
    </recommendedName>
</protein>
<keyword evidence="4" id="KW-1185">Reference proteome</keyword>
<proteinExistence type="predicted"/>
<feature type="compositionally biased region" description="Polar residues" evidence="1">
    <location>
        <begin position="732"/>
        <end position="744"/>
    </location>
</feature>
<dbReference type="InterPro" id="IPR010730">
    <property type="entry name" value="HET"/>
</dbReference>
<evidence type="ECO:0000259" key="2">
    <source>
        <dbReference type="Pfam" id="PF06985"/>
    </source>
</evidence>
<name>A0A4R8QMU0_9PEZI</name>
<feature type="domain" description="Heterokaryon incompatibility" evidence="2">
    <location>
        <begin position="306"/>
        <end position="464"/>
    </location>
</feature>
<sequence length="936" mass="104197">MNFEQFAQTPVLPSSQSPSISMTLISLFNVIKNRKEKECKFCTLIFDAISLRRYDPFEHPAIKHNMPADLVGKTFQTWVAGLRWHDGIRSVPHPFGLSREIVRLEQDTSEPGGIREVRDRDLEVAEQAGLIGSAAATGAALHGASQETDKGKQAALATLGSTTGLLTSALSTMNQKLPVVVTVKMHNNKDLDAGLLEIKVLGYGNKVRASLSILSEFNLRVASNFILQGDGPSLQYGKAIGVNVKVEEDCRRWLDHCAGCHGERCENPDWFAKLAPPRGAHFRLIDVEKREVVQVLLHRHSELPKYAALSYVWGEAGKKALNLHLGDLSNGRYLIDEQVKAKPNRQPKPVAKTVEDAMNVTQRLGLRYLWADCLCVIQEDENGEDDLKARKSQLRQMGSIFGHASVVIVSATGQDAEAGLTGVGLPRRPEQMVQGVTDKVNVLLPVEYDHSYGIWDTRAWTLQEKLLSRRMLVFGEHYASFHCRHGILREDMPATQAGNGPPPIPHLSMPPDGDEAPVGETWDKGAVLLRSPFFNDYARLMEQYSSRDRSKSDDILTAVSGLLNVLEDMRHLANVAPPPAGEDDSANTLYGLPEEFLDLALLWQPPAVLGTYLTKRTSDQLPSWSWAGWEVSKDPADERDVEKKHKSHPGIRWEEPFWVSGHDDLSLKKFVATGKDAEERLQPLIKWYKFSKPAPRHSSSPGHSPSHSRAPRRPPPPVPSKPSVSPKPLTLRQKSTVPISSQGNRVPVKASLSIEPINNKTGLGIPSSPDTDEVWLQRITQFCTGPDSGSPIPPGSDIPLDDRHLILETQVADFKLQQKTLRVESLWKRVGEELEEKRLDIVEAKIVDKNGKVVGHVIPTDQQKKVADDSYHFILLSESQYWGNEKRIDVGGFPLYNVMVVQWDDRREFATRLGLGKIKKSAWIAARPTIKLVVLK</sequence>
<dbReference type="Pfam" id="PF06985">
    <property type="entry name" value="HET"/>
    <property type="match status" value="1"/>
</dbReference>
<dbReference type="AlphaFoldDB" id="A0A4R8QMU0"/>
<dbReference type="EMBL" id="QAPG01000040">
    <property type="protein sequence ID" value="TDZ35493.1"/>
    <property type="molecule type" value="Genomic_DNA"/>
</dbReference>
<evidence type="ECO:0000256" key="1">
    <source>
        <dbReference type="SAM" id="MobiDB-lite"/>
    </source>
</evidence>